<dbReference type="EMBL" id="CP116805">
    <property type="protein sequence ID" value="WCL54625.1"/>
    <property type="molecule type" value="Genomic_DNA"/>
</dbReference>
<dbReference type="Proteomes" id="UP001217500">
    <property type="component" value="Chromosome"/>
</dbReference>
<organism evidence="2 3">
    <name type="scientific">Gimibacter soli</name>
    <dbReference type="NCBI Taxonomy" id="3024400"/>
    <lineage>
        <taxon>Bacteria</taxon>
        <taxon>Pseudomonadati</taxon>
        <taxon>Pseudomonadota</taxon>
        <taxon>Alphaproteobacteria</taxon>
        <taxon>Kordiimonadales</taxon>
        <taxon>Temperatibacteraceae</taxon>
        <taxon>Gimibacter</taxon>
    </lineage>
</organism>
<dbReference type="AlphaFoldDB" id="A0AAE9XT44"/>
<keyword evidence="2" id="KW-0449">Lipoprotein</keyword>
<dbReference type="PROSITE" id="PS51257">
    <property type="entry name" value="PROKAR_LIPOPROTEIN"/>
    <property type="match status" value="1"/>
</dbReference>
<protein>
    <submittedName>
        <fullName evidence="2">LPS assembly lipoprotein LptE</fullName>
    </submittedName>
</protein>
<proteinExistence type="predicted"/>
<sequence length="168" mass="18259">MRLAPVFALAAALLTAACGFQPLYQGGADGAVRGGIAGVEVGPIADRLGQEMRNRLIERMGSGEGSDYRLDVVLNTETEGFGIRSDAAATQEQMILTAAIRLTPIGTDTPVIEDTLRARTSYDLVLSDYATVAEREDAARRLAFELAERIHRRLALYFNQKDKEKTGQ</sequence>
<dbReference type="Gene3D" id="3.30.160.150">
    <property type="entry name" value="Lipoprotein like domain"/>
    <property type="match status" value="1"/>
</dbReference>
<feature type="signal peptide" evidence="1">
    <location>
        <begin position="1"/>
        <end position="17"/>
    </location>
</feature>
<dbReference type="InterPro" id="IPR007485">
    <property type="entry name" value="LPS_assembly_LptE"/>
</dbReference>
<dbReference type="GO" id="GO:0043165">
    <property type="term" value="P:Gram-negative-bacterium-type cell outer membrane assembly"/>
    <property type="evidence" value="ECO:0007669"/>
    <property type="project" value="InterPro"/>
</dbReference>
<keyword evidence="1" id="KW-0732">Signal</keyword>
<dbReference type="GO" id="GO:0019867">
    <property type="term" value="C:outer membrane"/>
    <property type="evidence" value="ECO:0007669"/>
    <property type="project" value="InterPro"/>
</dbReference>
<evidence type="ECO:0000313" key="2">
    <source>
        <dbReference type="EMBL" id="WCL54625.1"/>
    </source>
</evidence>
<evidence type="ECO:0000313" key="3">
    <source>
        <dbReference type="Proteomes" id="UP001217500"/>
    </source>
</evidence>
<keyword evidence="3" id="KW-1185">Reference proteome</keyword>
<name>A0AAE9XT44_9PROT</name>
<feature type="chain" id="PRO_5042197780" evidence="1">
    <location>
        <begin position="18"/>
        <end position="168"/>
    </location>
</feature>
<reference evidence="2" key="1">
    <citation type="submission" date="2023-01" db="EMBL/GenBank/DDBJ databases">
        <title>The genome sequence of Kordiimonadaceae bacterium 6D33.</title>
        <authorList>
            <person name="Liu Y."/>
        </authorList>
    </citation>
    <scope>NUCLEOTIDE SEQUENCE</scope>
    <source>
        <strain evidence="2">6D33</strain>
    </source>
</reference>
<dbReference type="Pfam" id="PF04390">
    <property type="entry name" value="LptE"/>
    <property type="match status" value="1"/>
</dbReference>
<dbReference type="RefSeq" id="WP_289504344.1">
    <property type="nucleotide sequence ID" value="NZ_CP116805.1"/>
</dbReference>
<evidence type="ECO:0000256" key="1">
    <source>
        <dbReference type="SAM" id="SignalP"/>
    </source>
</evidence>
<gene>
    <name evidence="2" type="primary">lptE</name>
    <name evidence="2" type="ORF">PH603_02485</name>
</gene>
<accession>A0AAE9XT44</accession>
<dbReference type="KEGG" id="gso:PH603_02485"/>